<organism evidence="13 14">
    <name type="scientific">Meloidogyne graminicola</name>
    <dbReference type="NCBI Taxonomy" id="189291"/>
    <lineage>
        <taxon>Eukaryota</taxon>
        <taxon>Metazoa</taxon>
        <taxon>Ecdysozoa</taxon>
        <taxon>Nematoda</taxon>
        <taxon>Chromadorea</taxon>
        <taxon>Rhabditida</taxon>
        <taxon>Tylenchina</taxon>
        <taxon>Tylenchomorpha</taxon>
        <taxon>Tylenchoidea</taxon>
        <taxon>Meloidogynidae</taxon>
        <taxon>Meloidogyninae</taxon>
        <taxon>Meloidogyne</taxon>
    </lineage>
</organism>
<evidence type="ECO:0000256" key="9">
    <source>
        <dbReference type="ARBA" id="ARBA00023242"/>
    </source>
</evidence>
<feature type="region of interest" description="Disordered" evidence="11">
    <location>
        <begin position="95"/>
        <end position="116"/>
    </location>
</feature>
<dbReference type="InterPro" id="IPR001766">
    <property type="entry name" value="Fork_head_dom"/>
</dbReference>
<proteinExistence type="predicted"/>
<dbReference type="InterPro" id="IPR036390">
    <property type="entry name" value="WH_DNA-bd_sf"/>
</dbReference>
<feature type="region of interest" description="Disordered" evidence="11">
    <location>
        <begin position="230"/>
        <end position="249"/>
    </location>
</feature>
<dbReference type="EMBL" id="JABEBT010000014">
    <property type="protein sequence ID" value="KAF7638123.1"/>
    <property type="molecule type" value="Genomic_DNA"/>
</dbReference>
<evidence type="ECO:0000256" key="7">
    <source>
        <dbReference type="ARBA" id="ARBA00023125"/>
    </source>
</evidence>
<evidence type="ECO:0000256" key="5">
    <source>
        <dbReference type="ARBA" id="ARBA00022833"/>
    </source>
</evidence>
<keyword evidence="8" id="KW-0804">Transcription</keyword>
<dbReference type="SMART" id="SM00339">
    <property type="entry name" value="FH"/>
    <property type="match status" value="1"/>
</dbReference>
<feature type="compositionally biased region" description="Basic and acidic residues" evidence="11">
    <location>
        <begin position="305"/>
        <end position="315"/>
    </location>
</feature>
<evidence type="ECO:0000313" key="14">
    <source>
        <dbReference type="Proteomes" id="UP000605970"/>
    </source>
</evidence>
<feature type="compositionally biased region" description="Low complexity" evidence="11">
    <location>
        <begin position="286"/>
        <end position="295"/>
    </location>
</feature>
<dbReference type="PANTHER" id="PTHR45796:SF4">
    <property type="entry name" value="FORKHEAD BOX P, ISOFORM C"/>
    <property type="match status" value="1"/>
</dbReference>
<keyword evidence="3" id="KW-0479">Metal-binding</keyword>
<dbReference type="InterPro" id="IPR030456">
    <property type="entry name" value="TF_fork_head_CS_2"/>
</dbReference>
<accession>A0A8S9ZYY9</accession>
<dbReference type="Gene3D" id="1.10.10.10">
    <property type="entry name" value="Winged helix-like DNA-binding domain superfamily/Winged helix DNA-binding domain"/>
    <property type="match status" value="1"/>
</dbReference>
<dbReference type="AlphaFoldDB" id="A0A8S9ZYY9"/>
<protein>
    <submittedName>
        <fullName evidence="13">Fork-head domain-containing protein</fullName>
    </submittedName>
</protein>
<evidence type="ECO:0000256" key="11">
    <source>
        <dbReference type="SAM" id="MobiDB-lite"/>
    </source>
</evidence>
<feature type="region of interest" description="Disordered" evidence="11">
    <location>
        <begin position="286"/>
        <end position="315"/>
    </location>
</feature>
<keyword evidence="9 10" id="KW-0539">Nucleus</keyword>
<evidence type="ECO:0000256" key="2">
    <source>
        <dbReference type="ARBA" id="ARBA00022491"/>
    </source>
</evidence>
<name>A0A8S9ZYY9_9BILA</name>
<keyword evidence="6" id="KW-0805">Transcription regulation</keyword>
<keyword evidence="4" id="KW-0863">Zinc-finger</keyword>
<dbReference type="PANTHER" id="PTHR45796">
    <property type="entry name" value="FORKHEAD BOX P, ISOFORM C"/>
    <property type="match status" value="1"/>
</dbReference>
<evidence type="ECO:0000256" key="10">
    <source>
        <dbReference type="PROSITE-ProRule" id="PRU00089"/>
    </source>
</evidence>
<evidence type="ECO:0000313" key="13">
    <source>
        <dbReference type="EMBL" id="KAF7638123.1"/>
    </source>
</evidence>
<dbReference type="SUPFAM" id="SSF46785">
    <property type="entry name" value="Winged helix' DNA-binding domain"/>
    <property type="match status" value="1"/>
</dbReference>
<dbReference type="PRINTS" id="PR00053">
    <property type="entry name" value="FORKHEAD"/>
</dbReference>
<evidence type="ECO:0000256" key="3">
    <source>
        <dbReference type="ARBA" id="ARBA00022723"/>
    </source>
</evidence>
<evidence type="ECO:0000256" key="8">
    <source>
        <dbReference type="ARBA" id="ARBA00023163"/>
    </source>
</evidence>
<reference evidence="13" key="1">
    <citation type="journal article" date="2020" name="Ecol. Evol.">
        <title>Genome structure and content of the rice root-knot nematode (Meloidogyne graminicola).</title>
        <authorList>
            <person name="Phan N.T."/>
            <person name="Danchin E.G.J."/>
            <person name="Klopp C."/>
            <person name="Perfus-Barbeoch L."/>
            <person name="Kozlowski D.K."/>
            <person name="Koutsovoulos G.D."/>
            <person name="Lopez-Roques C."/>
            <person name="Bouchez O."/>
            <person name="Zahm M."/>
            <person name="Besnard G."/>
            <person name="Bellafiore S."/>
        </authorList>
    </citation>
    <scope>NUCLEOTIDE SEQUENCE</scope>
    <source>
        <strain evidence="13">VN-18</strain>
    </source>
</reference>
<keyword evidence="7 10" id="KW-0238">DNA-binding</keyword>
<dbReference type="GO" id="GO:0000978">
    <property type="term" value="F:RNA polymerase II cis-regulatory region sequence-specific DNA binding"/>
    <property type="evidence" value="ECO:0007669"/>
    <property type="project" value="TreeGrafter"/>
</dbReference>
<dbReference type="InterPro" id="IPR050998">
    <property type="entry name" value="FOXP"/>
</dbReference>
<evidence type="ECO:0000256" key="6">
    <source>
        <dbReference type="ARBA" id="ARBA00023015"/>
    </source>
</evidence>
<comment type="caution">
    <text evidence="13">The sequence shown here is derived from an EMBL/GenBank/DDBJ whole genome shotgun (WGS) entry which is preliminary data.</text>
</comment>
<keyword evidence="2" id="KW-0678">Repressor</keyword>
<dbReference type="GO" id="GO:0005634">
    <property type="term" value="C:nucleus"/>
    <property type="evidence" value="ECO:0007669"/>
    <property type="project" value="UniProtKB-SubCell"/>
</dbReference>
<dbReference type="PROSITE" id="PS50039">
    <property type="entry name" value="FORK_HEAD_3"/>
    <property type="match status" value="1"/>
</dbReference>
<dbReference type="Proteomes" id="UP000605970">
    <property type="component" value="Unassembled WGS sequence"/>
</dbReference>
<keyword evidence="14" id="KW-1185">Reference proteome</keyword>
<dbReference type="GO" id="GO:0000981">
    <property type="term" value="F:DNA-binding transcription factor activity, RNA polymerase II-specific"/>
    <property type="evidence" value="ECO:0007669"/>
    <property type="project" value="TreeGrafter"/>
</dbReference>
<evidence type="ECO:0000256" key="1">
    <source>
        <dbReference type="ARBA" id="ARBA00004123"/>
    </source>
</evidence>
<keyword evidence="5" id="KW-0862">Zinc</keyword>
<comment type="subcellular location">
    <subcellularLocation>
        <location evidence="1 10">Nucleus</location>
    </subcellularLocation>
</comment>
<dbReference type="OrthoDB" id="5830876at2759"/>
<dbReference type="FunFam" id="1.10.10.10:FF:000010">
    <property type="entry name" value="Forkhead box P2 isoform B"/>
    <property type="match status" value="1"/>
</dbReference>
<gene>
    <name evidence="13" type="ORF">Mgra_00002351</name>
</gene>
<dbReference type="InterPro" id="IPR036388">
    <property type="entry name" value="WH-like_DNA-bd_sf"/>
</dbReference>
<dbReference type="GO" id="GO:0008270">
    <property type="term" value="F:zinc ion binding"/>
    <property type="evidence" value="ECO:0007669"/>
    <property type="project" value="UniProtKB-KW"/>
</dbReference>
<evidence type="ECO:0000259" key="12">
    <source>
        <dbReference type="PROSITE" id="PS50039"/>
    </source>
</evidence>
<feature type="DNA-binding region" description="Fork-head" evidence="10">
    <location>
        <begin position="14"/>
        <end position="89"/>
    </location>
</feature>
<sequence length="315" mass="36829">MAKNREFYRTHDVRPPYTYASLIRQAIMESKDCQLTLNEIYQWFQEAFFYFRRNAATWKNAVRHNLSLHKCFTRVEQNVKGAVWTVDDSEFYKRRPQRSSSSRSAPKHSTVRTTAPGLRSVASTSHFNTSQYFNDKVEEIVGDDNEHIIEQQNLLKHEIMESSASTPARLIHSTSTNLKEEIIEEVQHPENLIFRNCTGTTSPLSAIDFLMHEEEEEEDFGNGELIIDEDEQQQPRPLSAPESEVDVMGEEEDYLLEVKKKLKEYNEEEINEEMKEIKKEEEYLTNNNNNSYDNNPLRLLSSAAAEHEQRRKISQ</sequence>
<dbReference type="Pfam" id="PF00250">
    <property type="entry name" value="Forkhead"/>
    <property type="match status" value="1"/>
</dbReference>
<dbReference type="PROSITE" id="PS00658">
    <property type="entry name" value="FORK_HEAD_2"/>
    <property type="match status" value="1"/>
</dbReference>
<feature type="domain" description="Fork-head" evidence="12">
    <location>
        <begin position="14"/>
        <end position="89"/>
    </location>
</feature>
<evidence type="ECO:0000256" key="4">
    <source>
        <dbReference type="ARBA" id="ARBA00022771"/>
    </source>
</evidence>